<dbReference type="PRINTS" id="PR00080">
    <property type="entry name" value="SDRFAMILY"/>
</dbReference>
<dbReference type="PANTHER" id="PTHR44147:SF2">
    <property type="entry name" value="DEHYDROGENASE_REDUCTASE SDR FAMILY MEMBER 1"/>
    <property type="match status" value="1"/>
</dbReference>
<keyword evidence="4" id="KW-1185">Reference proteome</keyword>
<name>A0A2K9LJI8_9GAMM</name>
<dbReference type="AlphaFoldDB" id="A0A2K9LJI8"/>
<evidence type="ECO:0000256" key="1">
    <source>
        <dbReference type="RuleBase" id="RU000363"/>
    </source>
</evidence>
<accession>A0A2K9LJI8</accession>
<dbReference type="EMBL" id="CP022684">
    <property type="protein sequence ID" value="AUM12331.1"/>
    <property type="molecule type" value="Genomic_DNA"/>
</dbReference>
<dbReference type="KEGG" id="kak:Kalk_07845"/>
<dbReference type="SUPFAM" id="SSF51735">
    <property type="entry name" value="NAD(P)-binding Rossmann-fold domains"/>
    <property type="match status" value="1"/>
</dbReference>
<dbReference type="InterPro" id="IPR036291">
    <property type="entry name" value="NAD(P)-bd_dom_sf"/>
</dbReference>
<sequence length="286" mass="30667">MNLSPRVILVTGASRGAGKGIAQAFGRLGDIVYITGRSQKEGDAPLPGTVFATANAITRMGGVGVPVVCDHSDDAQVKQLFQQIMEERGQLDILVNNATALHDDLVMPGPFWEKSLDLVDILNVGLRSSYVASYYAARIMAQQKSGLIVNTSSPGAACYMHGPAYGAQKAGSDKMIWDMAQDLKPFNVGCASIWMGVLKTERLDAVMAADPEKYAAFFQMAESPEFTGRVIDALYRDENLLDKTGRAFIGAEIGMELGVCDLDGSQPHSHREALGGPLPYNPAVVQ</sequence>
<proteinExistence type="inferred from homology"/>
<dbReference type="InterPro" id="IPR002347">
    <property type="entry name" value="SDR_fam"/>
</dbReference>
<evidence type="ECO:0000313" key="3">
    <source>
        <dbReference type="EMBL" id="AUM12331.1"/>
    </source>
</evidence>
<dbReference type="RefSeq" id="WP_101893667.1">
    <property type="nucleotide sequence ID" value="NZ_CP022684.1"/>
</dbReference>
<organism evidence="3 4">
    <name type="scientific">Ketobacter alkanivorans</name>
    <dbReference type="NCBI Taxonomy" id="1917421"/>
    <lineage>
        <taxon>Bacteria</taxon>
        <taxon>Pseudomonadati</taxon>
        <taxon>Pseudomonadota</taxon>
        <taxon>Gammaproteobacteria</taxon>
        <taxon>Pseudomonadales</taxon>
        <taxon>Ketobacteraceae</taxon>
        <taxon>Ketobacter</taxon>
    </lineage>
</organism>
<evidence type="ECO:0000313" key="4">
    <source>
        <dbReference type="Proteomes" id="UP000235116"/>
    </source>
</evidence>
<dbReference type="Gene3D" id="3.40.50.720">
    <property type="entry name" value="NAD(P)-binding Rossmann-like Domain"/>
    <property type="match status" value="1"/>
</dbReference>
<reference evidence="4" key="1">
    <citation type="submission" date="2017-08" db="EMBL/GenBank/DDBJ databases">
        <title>Direct submision.</title>
        <authorList>
            <person name="Kim S.-J."/>
            <person name="Rhee S.-K."/>
        </authorList>
    </citation>
    <scope>NUCLEOTIDE SEQUENCE [LARGE SCALE GENOMIC DNA]</scope>
    <source>
        <strain evidence="4">GI5</strain>
    </source>
</reference>
<comment type="similarity">
    <text evidence="1">Belongs to the short-chain dehydrogenases/reductases (SDR) family.</text>
</comment>
<feature type="region of interest" description="Disordered" evidence="2">
    <location>
        <begin position="266"/>
        <end position="286"/>
    </location>
</feature>
<dbReference type="OrthoDB" id="63584at2"/>
<protein>
    <submittedName>
        <fullName evidence="3">Short-chain dehydrogenase</fullName>
    </submittedName>
</protein>
<dbReference type="Pfam" id="PF00106">
    <property type="entry name" value="adh_short"/>
    <property type="match status" value="1"/>
</dbReference>
<dbReference type="PRINTS" id="PR00081">
    <property type="entry name" value="GDHRDH"/>
</dbReference>
<dbReference type="Proteomes" id="UP000235116">
    <property type="component" value="Chromosome"/>
</dbReference>
<dbReference type="PANTHER" id="PTHR44147">
    <property type="entry name" value="DEHYDROGENASE/REDUCTASE SDR FAMILY MEMBER 1"/>
    <property type="match status" value="1"/>
</dbReference>
<gene>
    <name evidence="3" type="ORF">Kalk_07845</name>
</gene>
<evidence type="ECO:0000256" key="2">
    <source>
        <dbReference type="SAM" id="MobiDB-lite"/>
    </source>
</evidence>